<dbReference type="Gene3D" id="3.40.50.1000">
    <property type="entry name" value="HAD superfamily/HAD-like"/>
    <property type="match status" value="1"/>
</dbReference>
<evidence type="ECO:0000256" key="2">
    <source>
        <dbReference type="ARBA" id="ARBA00006171"/>
    </source>
</evidence>
<feature type="binding site" evidence="12">
    <location>
        <position position="65"/>
    </location>
    <ligand>
        <name>substrate</name>
    </ligand>
</feature>
<dbReference type="EMBL" id="JXKH01000001">
    <property type="protein sequence ID" value="OJG20332.1"/>
    <property type="molecule type" value="Genomic_DNA"/>
</dbReference>
<evidence type="ECO:0000256" key="11">
    <source>
        <dbReference type="ARBA" id="ARBA00044991"/>
    </source>
</evidence>
<sequence>MLTDTAEFHYEAWSWLAESVGITIDRMFNEELKGVSREESLEKILHLGGKEDLNEREKRQLAAQKNTRYVALLENLTPDSLLPGVADFLQAARNRQIPCVLASASKNAHYILNKLAIDEYFIGIVDPSTLSKGKPHPEIFLKAVELLGLAPEETIGFEDAIAGIAGLKAAGIYAVGIISNEKLPRADLCVPSFSKLDIDELLKK</sequence>
<evidence type="ECO:0000256" key="1">
    <source>
        <dbReference type="ARBA" id="ARBA00004496"/>
    </source>
</evidence>
<dbReference type="EC" id="5.4.2.6" evidence="10"/>
<evidence type="ECO:0000256" key="9">
    <source>
        <dbReference type="ARBA" id="ARBA00044926"/>
    </source>
</evidence>
<dbReference type="GO" id="GO:0005975">
    <property type="term" value="P:carbohydrate metabolic process"/>
    <property type="evidence" value="ECO:0007669"/>
    <property type="project" value="InterPro"/>
</dbReference>
<gene>
    <name evidence="15" type="ORF">RU97_GL000565</name>
</gene>
<dbReference type="GO" id="GO:0005737">
    <property type="term" value="C:cytoplasm"/>
    <property type="evidence" value="ECO:0007669"/>
    <property type="project" value="UniProtKB-SubCell"/>
</dbReference>
<evidence type="ECO:0000256" key="10">
    <source>
        <dbReference type="ARBA" id="ARBA00044968"/>
    </source>
</evidence>
<dbReference type="PANTHER" id="PTHR46193:SF18">
    <property type="entry name" value="HEXITOL PHOSPHATASE B"/>
    <property type="match status" value="1"/>
</dbReference>
<keyword evidence="3" id="KW-0963">Cytoplasm</keyword>
<dbReference type="NCBIfam" id="TIGR01509">
    <property type="entry name" value="HAD-SF-IA-v3"/>
    <property type="match status" value="1"/>
</dbReference>
<comment type="subcellular location">
    <subcellularLocation>
        <location evidence="1">Cytoplasm</location>
    </subcellularLocation>
</comment>
<evidence type="ECO:0000256" key="6">
    <source>
        <dbReference type="ARBA" id="ARBA00022842"/>
    </source>
</evidence>
<evidence type="ECO:0000256" key="8">
    <source>
        <dbReference type="ARBA" id="ARBA00023277"/>
    </source>
</evidence>
<keyword evidence="5 13" id="KW-0479">Metal-binding</keyword>
<feature type="binding site" evidence="12">
    <location>
        <begin position="103"/>
        <end position="107"/>
    </location>
    <ligand>
        <name>substrate</name>
    </ligand>
</feature>
<dbReference type="InterPro" id="IPR023214">
    <property type="entry name" value="HAD_sf"/>
</dbReference>
<evidence type="ECO:0000256" key="3">
    <source>
        <dbReference type="ARBA" id="ARBA00022490"/>
    </source>
</evidence>
<keyword evidence="8" id="KW-0119">Carbohydrate metabolism</keyword>
<dbReference type="InterPro" id="IPR023198">
    <property type="entry name" value="PGP-like_dom2"/>
</dbReference>
<evidence type="ECO:0000256" key="5">
    <source>
        <dbReference type="ARBA" id="ARBA00022723"/>
    </source>
</evidence>
<evidence type="ECO:0000256" key="7">
    <source>
        <dbReference type="ARBA" id="ARBA00023235"/>
    </source>
</evidence>
<feature type="binding site" evidence="13">
    <location>
        <position position="158"/>
    </location>
    <ligand>
        <name>Mg(2+)</name>
        <dbReference type="ChEBI" id="CHEBI:18420"/>
    </ligand>
</feature>
<evidence type="ECO:0000313" key="15">
    <source>
        <dbReference type="EMBL" id="OJG20332.1"/>
    </source>
</evidence>
<evidence type="ECO:0000256" key="14">
    <source>
        <dbReference type="PIRSR" id="PIRSR610972-4"/>
    </source>
</evidence>
<keyword evidence="4" id="KW-0597">Phosphoprotein</keyword>
<feature type="binding site" evidence="12">
    <location>
        <begin position="32"/>
        <end position="37"/>
    </location>
    <ligand>
        <name>substrate</name>
    </ligand>
</feature>
<accession>A0A1L8RKW6</accession>
<dbReference type="GO" id="GO:0000287">
    <property type="term" value="F:magnesium ion binding"/>
    <property type="evidence" value="ECO:0007669"/>
    <property type="project" value="InterPro"/>
</dbReference>
<dbReference type="InterPro" id="IPR051600">
    <property type="entry name" value="Beta-PGM-like"/>
</dbReference>
<organism evidence="15 16">
    <name type="scientific">Enterococcus canis</name>
    <dbReference type="NCBI Taxonomy" id="214095"/>
    <lineage>
        <taxon>Bacteria</taxon>
        <taxon>Bacillati</taxon>
        <taxon>Bacillota</taxon>
        <taxon>Bacilli</taxon>
        <taxon>Lactobacillales</taxon>
        <taxon>Enterococcaceae</taxon>
        <taxon>Enterococcus</taxon>
    </lineage>
</organism>
<evidence type="ECO:0000256" key="13">
    <source>
        <dbReference type="PIRSR" id="PIRSR610972-3"/>
    </source>
</evidence>
<evidence type="ECO:0000256" key="12">
    <source>
        <dbReference type="PIRSR" id="PIRSR610972-2"/>
    </source>
</evidence>
<comment type="catalytic activity">
    <reaction evidence="9">
        <text>beta-D-glucose 1-phosphate = beta-D-glucose 6-phosphate</text>
        <dbReference type="Rhea" id="RHEA:20113"/>
        <dbReference type="ChEBI" id="CHEBI:57684"/>
        <dbReference type="ChEBI" id="CHEBI:58247"/>
        <dbReference type="EC" id="5.4.2.6"/>
    </reaction>
</comment>
<feature type="site" description="Important for catalytic activity and assists the phosphoryl transfer reaction to Asp8 by balancing charge and orienting the reacting groups" evidence="14">
    <location>
        <position position="103"/>
    </location>
</feature>
<dbReference type="GO" id="GO:0008801">
    <property type="term" value="F:beta-phosphoglucomutase activity"/>
    <property type="evidence" value="ECO:0007669"/>
    <property type="project" value="UniProtKB-EC"/>
</dbReference>
<dbReference type="InterPro" id="IPR010972">
    <property type="entry name" value="Beta-PGM"/>
</dbReference>
<name>A0A1L8RKW6_9ENTE</name>
<feature type="binding site" evidence="13">
    <location>
        <position position="159"/>
    </location>
    <ligand>
        <name>Mg(2+)</name>
        <dbReference type="ChEBI" id="CHEBI:18420"/>
    </ligand>
</feature>
<dbReference type="AlphaFoldDB" id="A0A1L8RKW6"/>
<keyword evidence="7" id="KW-0413">Isomerase</keyword>
<proteinExistence type="inferred from homology"/>
<dbReference type="SUPFAM" id="SSF56784">
    <property type="entry name" value="HAD-like"/>
    <property type="match status" value="1"/>
</dbReference>
<dbReference type="FunFam" id="1.10.150.240:FF:000010">
    <property type="entry name" value="Beta-phosphoglucomutase"/>
    <property type="match status" value="1"/>
</dbReference>
<dbReference type="InterPro" id="IPR036412">
    <property type="entry name" value="HAD-like_sf"/>
</dbReference>
<dbReference type="Pfam" id="PF00702">
    <property type="entry name" value="Hydrolase"/>
    <property type="match status" value="1"/>
</dbReference>
<dbReference type="NCBIfam" id="TIGR01990">
    <property type="entry name" value="bPGM"/>
    <property type="match status" value="1"/>
</dbReference>
<feature type="binding site" evidence="12">
    <location>
        <position position="40"/>
    </location>
    <ligand>
        <name>substrate</name>
    </ligand>
</feature>
<protein>
    <recommendedName>
        <fullName evidence="11">Beta-phosphoglucomutase</fullName>
        <ecNumber evidence="10">5.4.2.6</ecNumber>
    </recommendedName>
</protein>
<dbReference type="CDD" id="cd02598">
    <property type="entry name" value="HAD_BPGM"/>
    <property type="match status" value="1"/>
</dbReference>
<reference evidence="15 16" key="1">
    <citation type="submission" date="2014-12" db="EMBL/GenBank/DDBJ databases">
        <title>Draft genome sequences of 29 type strains of Enterococci.</title>
        <authorList>
            <person name="Zhong Z."/>
            <person name="Sun Z."/>
            <person name="Liu W."/>
            <person name="Zhang W."/>
            <person name="Zhang H."/>
        </authorList>
    </citation>
    <scope>NUCLEOTIDE SEQUENCE [LARGE SCALE GENOMIC DNA]</scope>
    <source>
        <strain evidence="15 16">DSM 17029</strain>
    </source>
</reference>
<dbReference type="Proteomes" id="UP000181884">
    <property type="component" value="Unassembled WGS sequence"/>
</dbReference>
<keyword evidence="16" id="KW-1185">Reference proteome</keyword>
<dbReference type="InterPro" id="IPR010976">
    <property type="entry name" value="B-phosphoglucomutase_hydrolase"/>
</dbReference>
<keyword evidence="6 13" id="KW-0460">Magnesium</keyword>
<dbReference type="NCBIfam" id="TIGR02009">
    <property type="entry name" value="PGMB-YQAB-SF"/>
    <property type="match status" value="1"/>
</dbReference>
<evidence type="ECO:0000256" key="4">
    <source>
        <dbReference type="ARBA" id="ARBA00022553"/>
    </source>
</evidence>
<feature type="site" description="Important for catalytic activity and assists the phosphoryl transfer reaction to Asp8 by balancing charge and orienting the reacting groups" evidence="14">
    <location>
        <position position="134"/>
    </location>
</feature>
<comment type="cofactor">
    <cofactor evidence="13">
        <name>Mg(2+)</name>
        <dbReference type="ChEBI" id="CHEBI:18420"/>
    </cofactor>
    <text evidence="13">Binds 2 magnesium ions per subunit.</text>
</comment>
<feature type="binding site" evidence="12">
    <location>
        <position position="13"/>
    </location>
    <ligand>
        <name>substrate</name>
    </ligand>
</feature>
<evidence type="ECO:0000313" key="16">
    <source>
        <dbReference type="Proteomes" id="UP000181884"/>
    </source>
</evidence>
<feature type="binding site" evidence="12">
    <location>
        <position position="134"/>
    </location>
    <ligand>
        <name>substrate</name>
    </ligand>
</feature>
<comment type="similarity">
    <text evidence="2">Belongs to the HAD-like hydrolase superfamily. CbbY/CbbZ/Gph/YieH family.</text>
</comment>
<dbReference type="PANTHER" id="PTHR46193">
    <property type="entry name" value="6-PHOSPHOGLUCONATE PHOSPHATASE"/>
    <property type="match status" value="1"/>
</dbReference>
<comment type="caution">
    <text evidence="15">The sequence shown here is derived from an EMBL/GenBank/DDBJ whole genome shotgun (WGS) entry which is preliminary data.</text>
</comment>
<dbReference type="STRING" id="214095.RU97_GL000565"/>
<dbReference type="Gene3D" id="1.10.150.240">
    <property type="entry name" value="Putative phosphatase, domain 2"/>
    <property type="match status" value="1"/>
</dbReference>
<dbReference type="InterPro" id="IPR006439">
    <property type="entry name" value="HAD-SF_hydro_IA"/>
</dbReference>